<dbReference type="Pfam" id="PF22483">
    <property type="entry name" value="Mu-transpos_C_2"/>
    <property type="match status" value="1"/>
</dbReference>
<evidence type="ECO:0000256" key="1">
    <source>
        <dbReference type="ARBA" id="ARBA00009277"/>
    </source>
</evidence>
<reference evidence="7 8" key="1">
    <citation type="submission" date="2019-08" db="EMBL/GenBank/DDBJ databases">
        <title>Comparative genome analysis confer to the adaptation heavy metal polluted environment.</title>
        <authorList>
            <person name="Li Y."/>
        </authorList>
    </citation>
    <scope>NUCLEOTIDE SEQUENCE [LARGE SCALE GENOMIC DNA]</scope>
    <source>
        <strain evidence="7 8">P2</strain>
    </source>
</reference>
<organism evidence="7 8">
    <name type="scientific">Mucilaginibacter rubeus</name>
    <dbReference type="NCBI Taxonomy" id="2027860"/>
    <lineage>
        <taxon>Bacteria</taxon>
        <taxon>Pseudomonadati</taxon>
        <taxon>Bacteroidota</taxon>
        <taxon>Sphingobacteriia</taxon>
        <taxon>Sphingobacteriales</taxon>
        <taxon>Sphingobacteriaceae</taxon>
        <taxon>Mucilaginibacter</taxon>
    </lineage>
</organism>
<dbReference type="EMBL" id="CP043451">
    <property type="protein sequence ID" value="QEM06314.1"/>
    <property type="molecule type" value="Genomic_DNA"/>
</dbReference>
<feature type="domain" description="Integrase catalytic" evidence="2">
    <location>
        <begin position="130"/>
        <end position="320"/>
    </location>
</feature>
<dbReference type="InterPro" id="IPR012337">
    <property type="entry name" value="RNaseH-like_sf"/>
</dbReference>
<dbReference type="InterPro" id="IPR036397">
    <property type="entry name" value="RNaseH_sf"/>
</dbReference>
<dbReference type="InterPro" id="IPR054353">
    <property type="entry name" value="IstA-like_C"/>
</dbReference>
<evidence type="ECO:0000313" key="8">
    <source>
        <dbReference type="Proteomes" id="UP000250557"/>
    </source>
</evidence>
<evidence type="ECO:0000313" key="6">
    <source>
        <dbReference type="EMBL" id="QEM06420.1"/>
    </source>
</evidence>
<proteinExistence type="inferred from homology"/>
<evidence type="ECO:0000259" key="2">
    <source>
        <dbReference type="PROSITE" id="PS50994"/>
    </source>
</evidence>
<dbReference type="InterPro" id="IPR001584">
    <property type="entry name" value="Integrase_cat-core"/>
</dbReference>
<evidence type="ECO:0000313" key="5">
    <source>
        <dbReference type="EMBL" id="QEM06314.1"/>
    </source>
</evidence>
<dbReference type="AlphaFoldDB" id="A0AAE6JM58"/>
<dbReference type="PANTHER" id="PTHR35004:SF8">
    <property type="entry name" value="TRANSPOSASE RV3428C-RELATED"/>
    <property type="match status" value="1"/>
</dbReference>
<dbReference type="Proteomes" id="UP000250557">
    <property type="component" value="Chromosome"/>
</dbReference>
<sequence>MANLTISMSKIRKILRMNSQGRSTRFIAAQIESSRNTVRKYLAVLKKSGFTFEEVNNLNDKELEDLFGKTRENNQPSSRMQSMLRCFPHVDKELKKTGMNRQLLWEAYIKEFPDGYKYTQFCTYYNQWKTRVNPTMHMDHKAGDKLYVDFAGEKMNYTDKETGEVIEVEVFVAILGASQLTYVEAVMSQQKEDFIAACENTLHFIGGVPAAIVPDNLKAAVTKSSRYEPTLNETFEDFADHYGTTILPARAYRPRDKALVEGAVKIIYTKVYAPLNKHIYHSLSELNTAIRQALEVHNSQLLKGRNYSRKLQFEEIERQTLAPLPVLRYQFKKHFYARVIKNGHVNLGPDKHYYSVPYRFIGKRVKLLYSRTIVEIYSNYERIALHPREKNPYGYTTDKEHMASAHRFKSDWTPDMFLNWAASIHEDVRLYILQILERKQHPEQAYKSCLGVLGFAKKAGNDRLIMACQRGLSYGLYSYKTIQTILENKMDNYEESIFADELPMPDHGNIRGKDYYK</sequence>
<dbReference type="EMBL" id="CP043451">
    <property type="protein sequence ID" value="QEM07142.1"/>
    <property type="molecule type" value="Genomic_DNA"/>
</dbReference>
<dbReference type="EMBL" id="CP043451">
    <property type="protein sequence ID" value="QEM06420.1"/>
    <property type="molecule type" value="Genomic_DNA"/>
</dbReference>
<dbReference type="Gene3D" id="3.30.420.10">
    <property type="entry name" value="Ribonuclease H-like superfamily/Ribonuclease H"/>
    <property type="match status" value="1"/>
</dbReference>
<dbReference type="EMBL" id="CP043451">
    <property type="protein sequence ID" value="QEM02708.1"/>
    <property type="molecule type" value="Genomic_DNA"/>
</dbReference>
<evidence type="ECO:0000313" key="4">
    <source>
        <dbReference type="EMBL" id="QEM05549.1"/>
    </source>
</evidence>
<accession>A0AAE6JM58</accession>
<evidence type="ECO:0000313" key="3">
    <source>
        <dbReference type="EMBL" id="QEM02708.1"/>
    </source>
</evidence>
<dbReference type="SUPFAM" id="SSF53098">
    <property type="entry name" value="Ribonuclease H-like"/>
    <property type="match status" value="1"/>
</dbReference>
<dbReference type="NCBIfam" id="NF033546">
    <property type="entry name" value="transpos_IS21"/>
    <property type="match status" value="1"/>
</dbReference>
<protein>
    <submittedName>
        <fullName evidence="7">IS21 family transposase</fullName>
    </submittedName>
</protein>
<dbReference type="GO" id="GO:0015074">
    <property type="term" value="P:DNA integration"/>
    <property type="evidence" value="ECO:0007669"/>
    <property type="project" value="InterPro"/>
</dbReference>
<dbReference type="EMBL" id="CP043451">
    <property type="protein sequence ID" value="QEM05549.1"/>
    <property type="molecule type" value="Genomic_DNA"/>
</dbReference>
<name>A0AAE6JM58_9SPHI</name>
<dbReference type="GO" id="GO:0003676">
    <property type="term" value="F:nucleic acid binding"/>
    <property type="evidence" value="ECO:0007669"/>
    <property type="project" value="InterPro"/>
</dbReference>
<dbReference type="PANTHER" id="PTHR35004">
    <property type="entry name" value="TRANSPOSASE RV3428C-RELATED"/>
    <property type="match status" value="1"/>
</dbReference>
<dbReference type="PROSITE" id="PS50994">
    <property type="entry name" value="INTEGRASE"/>
    <property type="match status" value="1"/>
</dbReference>
<evidence type="ECO:0000313" key="7">
    <source>
        <dbReference type="EMBL" id="QEM07142.1"/>
    </source>
</evidence>
<gene>
    <name evidence="3" type="ORF">DIU31_003945</name>
    <name evidence="4" type="ORF">DIU31_019245</name>
    <name evidence="5" type="ORF">DIU31_023360</name>
    <name evidence="6" type="ORF">DIU31_023970</name>
    <name evidence="7" type="ORF">DIU31_027905</name>
</gene>
<comment type="similarity">
    <text evidence="1">Belongs to the transposase IS21/IS408/IS1162 family.</text>
</comment>